<protein>
    <submittedName>
        <fullName evidence="2">Uncharacterized protein</fullName>
    </submittedName>
</protein>
<evidence type="ECO:0000313" key="2">
    <source>
        <dbReference type="EMBL" id="GMI28177.1"/>
    </source>
</evidence>
<feature type="compositionally biased region" description="Gly residues" evidence="1">
    <location>
        <begin position="166"/>
        <end position="177"/>
    </location>
</feature>
<accession>A0ABQ6MKE2</accession>
<comment type="caution">
    <text evidence="2">The sequence shown here is derived from an EMBL/GenBank/DDBJ whole genome shotgun (WGS) entry which is preliminary data.</text>
</comment>
<evidence type="ECO:0000256" key="1">
    <source>
        <dbReference type="SAM" id="MobiDB-lite"/>
    </source>
</evidence>
<name>A0ABQ6MKE2_9STRA</name>
<proteinExistence type="predicted"/>
<evidence type="ECO:0000313" key="3">
    <source>
        <dbReference type="Proteomes" id="UP001165060"/>
    </source>
</evidence>
<dbReference type="EMBL" id="BRYB01000345">
    <property type="protein sequence ID" value="GMI28177.1"/>
    <property type="molecule type" value="Genomic_DNA"/>
</dbReference>
<organism evidence="2 3">
    <name type="scientific">Tetraparma gracilis</name>
    <dbReference type="NCBI Taxonomy" id="2962635"/>
    <lineage>
        <taxon>Eukaryota</taxon>
        <taxon>Sar</taxon>
        <taxon>Stramenopiles</taxon>
        <taxon>Ochrophyta</taxon>
        <taxon>Bolidophyceae</taxon>
        <taxon>Parmales</taxon>
        <taxon>Triparmaceae</taxon>
        <taxon>Tetraparma</taxon>
    </lineage>
</organism>
<dbReference type="Proteomes" id="UP001165060">
    <property type="component" value="Unassembled WGS sequence"/>
</dbReference>
<sequence>MAYKPAFQVSAHIASFAILMSPPLIYTAYAYRQGLGSDNPTADMLREKYNIRPSHKEHGAAKTAETMKFLRSVVDSNEQDNDERFEKALRGGKSSARGGEHNRVRLPGAAAAAAAGAPAAQLPDPDAKKLAPLSAADGLAEEALERRALRARRKKLRRRITASRGGARGGGGGEGGGDGAKVAGAVGLLAVGVLAGVLAGRSK</sequence>
<feature type="region of interest" description="Disordered" evidence="1">
    <location>
        <begin position="153"/>
        <end position="177"/>
    </location>
</feature>
<gene>
    <name evidence="2" type="ORF">TeGR_g677</name>
</gene>
<keyword evidence="3" id="KW-1185">Reference proteome</keyword>
<reference evidence="2 3" key="1">
    <citation type="journal article" date="2023" name="Commun. Biol.">
        <title>Genome analysis of Parmales, the sister group of diatoms, reveals the evolutionary specialization of diatoms from phago-mixotrophs to photoautotrophs.</title>
        <authorList>
            <person name="Ban H."/>
            <person name="Sato S."/>
            <person name="Yoshikawa S."/>
            <person name="Yamada K."/>
            <person name="Nakamura Y."/>
            <person name="Ichinomiya M."/>
            <person name="Sato N."/>
            <person name="Blanc-Mathieu R."/>
            <person name="Endo H."/>
            <person name="Kuwata A."/>
            <person name="Ogata H."/>
        </authorList>
    </citation>
    <scope>NUCLEOTIDE SEQUENCE [LARGE SCALE GENOMIC DNA]</scope>
</reference>